<evidence type="ECO:0000259" key="1">
    <source>
        <dbReference type="Pfam" id="PF01957"/>
    </source>
</evidence>
<organism evidence="2 3">
    <name type="scientific">Pegethrix bostrychoides GSE-TBD4-15B</name>
    <dbReference type="NCBI Taxonomy" id="2839662"/>
    <lineage>
        <taxon>Bacteria</taxon>
        <taxon>Bacillati</taxon>
        <taxon>Cyanobacteriota</taxon>
        <taxon>Cyanophyceae</taxon>
        <taxon>Oculatellales</taxon>
        <taxon>Oculatellaceae</taxon>
        <taxon>Pegethrix</taxon>
    </lineage>
</organism>
<dbReference type="AlphaFoldDB" id="A0A951U5K3"/>
<dbReference type="Gene3D" id="2.40.50.140">
    <property type="entry name" value="Nucleic acid-binding proteins"/>
    <property type="match status" value="1"/>
</dbReference>
<dbReference type="InterPro" id="IPR012340">
    <property type="entry name" value="NA-bd_OB-fold"/>
</dbReference>
<dbReference type="EMBL" id="JAHHHV010000051">
    <property type="protein sequence ID" value="MBW4465587.1"/>
    <property type="molecule type" value="Genomic_DNA"/>
</dbReference>
<protein>
    <submittedName>
        <fullName evidence="2">NfeD family protein</fullName>
    </submittedName>
</protein>
<evidence type="ECO:0000313" key="3">
    <source>
        <dbReference type="Proteomes" id="UP000707356"/>
    </source>
</evidence>
<evidence type="ECO:0000313" key="2">
    <source>
        <dbReference type="EMBL" id="MBW4465587.1"/>
    </source>
</evidence>
<dbReference type="InterPro" id="IPR002810">
    <property type="entry name" value="NfeD-like_C"/>
</dbReference>
<comment type="caution">
    <text evidence="2">The sequence shown here is derived from an EMBL/GenBank/DDBJ whole genome shotgun (WGS) entry which is preliminary data.</text>
</comment>
<dbReference type="Proteomes" id="UP000707356">
    <property type="component" value="Unassembled WGS sequence"/>
</dbReference>
<gene>
    <name evidence="2" type="ORF">KME07_09125</name>
</gene>
<sequence length="78" mass="8844">MYKLPNKPIDRPIELFSSPHEGIIDRPIVAHQPGRVKAMGSIWNARFYQIERQIVIAVGDRVLIVGRQGLTLLIVPML</sequence>
<reference evidence="2" key="2">
    <citation type="journal article" date="2022" name="Microbiol. Resour. Announc.">
        <title>Metagenome Sequencing to Explore Phylogenomics of Terrestrial Cyanobacteria.</title>
        <authorList>
            <person name="Ward R.D."/>
            <person name="Stajich J.E."/>
            <person name="Johansen J.R."/>
            <person name="Huntemann M."/>
            <person name="Clum A."/>
            <person name="Foster B."/>
            <person name="Foster B."/>
            <person name="Roux S."/>
            <person name="Palaniappan K."/>
            <person name="Varghese N."/>
            <person name="Mukherjee S."/>
            <person name="Reddy T.B.K."/>
            <person name="Daum C."/>
            <person name="Copeland A."/>
            <person name="Chen I.A."/>
            <person name="Ivanova N.N."/>
            <person name="Kyrpides N.C."/>
            <person name="Shapiro N."/>
            <person name="Eloe-Fadrosh E.A."/>
            <person name="Pietrasiak N."/>
        </authorList>
    </citation>
    <scope>NUCLEOTIDE SEQUENCE</scope>
    <source>
        <strain evidence="2">GSE-TBD4-15B</strain>
    </source>
</reference>
<accession>A0A951U5K3</accession>
<proteinExistence type="predicted"/>
<name>A0A951U5K3_9CYAN</name>
<dbReference type="Pfam" id="PF01957">
    <property type="entry name" value="NfeD"/>
    <property type="match status" value="1"/>
</dbReference>
<feature type="domain" description="NfeD-like C-terminal" evidence="1">
    <location>
        <begin position="30"/>
        <end position="76"/>
    </location>
</feature>
<reference evidence="2" key="1">
    <citation type="submission" date="2021-05" db="EMBL/GenBank/DDBJ databases">
        <authorList>
            <person name="Pietrasiak N."/>
            <person name="Ward R."/>
            <person name="Stajich J.E."/>
            <person name="Kurbessoian T."/>
        </authorList>
    </citation>
    <scope>NUCLEOTIDE SEQUENCE</scope>
    <source>
        <strain evidence="2">GSE-TBD4-15B</strain>
    </source>
</reference>